<evidence type="ECO:0000313" key="1">
    <source>
        <dbReference type="EMBL" id="CAG8436422.1"/>
    </source>
</evidence>
<dbReference type="EMBL" id="CAJVPP010000036">
    <property type="protein sequence ID" value="CAG8436422.1"/>
    <property type="molecule type" value="Genomic_DNA"/>
</dbReference>
<sequence length="70" mass="7995">MNGDPAQGSFNFDLLIEIDHQKQRLYLITNAENLLGREMSSYSTSVTLSIYKDPQNDGAHGILTRLPWLW</sequence>
<accession>A0A9N8V4L0</accession>
<proteinExistence type="predicted"/>
<organism evidence="1 2">
    <name type="scientific">Funneliformis mosseae</name>
    <name type="common">Endomycorrhizal fungus</name>
    <name type="synonym">Glomus mosseae</name>
    <dbReference type="NCBI Taxonomy" id="27381"/>
    <lineage>
        <taxon>Eukaryota</taxon>
        <taxon>Fungi</taxon>
        <taxon>Fungi incertae sedis</taxon>
        <taxon>Mucoromycota</taxon>
        <taxon>Glomeromycotina</taxon>
        <taxon>Glomeromycetes</taxon>
        <taxon>Glomerales</taxon>
        <taxon>Glomeraceae</taxon>
        <taxon>Funneliformis</taxon>
    </lineage>
</organism>
<comment type="caution">
    <text evidence="1">The sequence shown here is derived from an EMBL/GenBank/DDBJ whole genome shotgun (WGS) entry which is preliminary data.</text>
</comment>
<reference evidence="1" key="1">
    <citation type="submission" date="2021-06" db="EMBL/GenBank/DDBJ databases">
        <authorList>
            <person name="Kallberg Y."/>
            <person name="Tangrot J."/>
            <person name="Rosling A."/>
        </authorList>
    </citation>
    <scope>NUCLEOTIDE SEQUENCE</scope>
    <source>
        <strain evidence="1">87-6 pot B 2015</strain>
    </source>
</reference>
<evidence type="ECO:0000313" key="2">
    <source>
        <dbReference type="Proteomes" id="UP000789375"/>
    </source>
</evidence>
<gene>
    <name evidence="1" type="ORF">FMOSSE_LOCUS387</name>
</gene>
<dbReference type="Proteomes" id="UP000789375">
    <property type="component" value="Unassembled WGS sequence"/>
</dbReference>
<dbReference type="AlphaFoldDB" id="A0A9N8V4L0"/>
<name>A0A9N8V4L0_FUNMO</name>
<keyword evidence="2" id="KW-1185">Reference proteome</keyword>
<protein>
    <submittedName>
        <fullName evidence="1">4142_t:CDS:1</fullName>
    </submittedName>
</protein>